<name>A0ABT7E8B2_9FIRM</name>
<evidence type="ECO:0000313" key="2">
    <source>
        <dbReference type="EMBL" id="MDK2562313.1"/>
    </source>
</evidence>
<gene>
    <name evidence="2" type="ORF">QOZ84_02035</name>
</gene>
<feature type="transmembrane region" description="Helical" evidence="1">
    <location>
        <begin position="67"/>
        <end position="85"/>
    </location>
</feature>
<feature type="transmembrane region" description="Helical" evidence="1">
    <location>
        <begin position="34"/>
        <end position="55"/>
    </location>
</feature>
<dbReference type="RefSeq" id="WP_284131293.1">
    <property type="nucleotide sequence ID" value="NZ_JASKYM010000001.1"/>
</dbReference>
<organism evidence="2 3">
    <name type="scientific">Romboutsia sedimentorum</name>
    <dbReference type="NCBI Taxonomy" id="1368474"/>
    <lineage>
        <taxon>Bacteria</taxon>
        <taxon>Bacillati</taxon>
        <taxon>Bacillota</taxon>
        <taxon>Clostridia</taxon>
        <taxon>Peptostreptococcales</taxon>
        <taxon>Peptostreptococcaceae</taxon>
        <taxon>Romboutsia</taxon>
    </lineage>
</organism>
<keyword evidence="1" id="KW-0472">Membrane</keyword>
<keyword evidence="1" id="KW-1133">Transmembrane helix</keyword>
<sequence>MKNVKFNIFIFPIIIFLCMFSFLFIPGLFVSSEIGIGIVVLLLPLYFAIPFLIIAQLVWSFLNKHNLFYALCLCLIGFFIPNILFLSNDYYFNLFDCLFYDNKYITIYILICTIVYVVKRLYEWLKDFIINKKRRTK</sequence>
<keyword evidence="3" id="KW-1185">Reference proteome</keyword>
<dbReference type="EMBL" id="JASKYM010000001">
    <property type="protein sequence ID" value="MDK2562313.1"/>
    <property type="molecule type" value="Genomic_DNA"/>
</dbReference>
<feature type="transmembrane region" description="Helical" evidence="1">
    <location>
        <begin position="7"/>
        <end position="28"/>
    </location>
</feature>
<reference evidence="2 3" key="1">
    <citation type="submission" date="2023-05" db="EMBL/GenBank/DDBJ databases">
        <title>Rombocin, a short stable natural nisin variant, displays selective antimicrobial activity against Listeria monocytogenes and employs dual mode of action to kill target bacterial strains.</title>
        <authorList>
            <person name="Wambui J."/>
            <person name="Stephan R."/>
            <person name="Kuipers O.P."/>
        </authorList>
    </citation>
    <scope>NUCLEOTIDE SEQUENCE [LARGE SCALE GENOMIC DNA]</scope>
    <source>
        <strain evidence="2 3">RC002</strain>
    </source>
</reference>
<accession>A0ABT7E8B2</accession>
<dbReference type="Proteomes" id="UP001301012">
    <property type="component" value="Unassembled WGS sequence"/>
</dbReference>
<comment type="caution">
    <text evidence="2">The sequence shown here is derived from an EMBL/GenBank/DDBJ whole genome shotgun (WGS) entry which is preliminary data.</text>
</comment>
<evidence type="ECO:0000256" key="1">
    <source>
        <dbReference type="SAM" id="Phobius"/>
    </source>
</evidence>
<keyword evidence="1" id="KW-0812">Transmembrane</keyword>
<protein>
    <submittedName>
        <fullName evidence="2">Uncharacterized protein</fullName>
    </submittedName>
</protein>
<evidence type="ECO:0000313" key="3">
    <source>
        <dbReference type="Proteomes" id="UP001301012"/>
    </source>
</evidence>
<feature type="transmembrane region" description="Helical" evidence="1">
    <location>
        <begin position="105"/>
        <end position="125"/>
    </location>
</feature>
<proteinExistence type="predicted"/>